<dbReference type="RefSeq" id="WP_216083572.1">
    <property type="nucleotide sequence ID" value="NZ_CACTIB010000031.1"/>
</dbReference>
<sequence>MTPQAAGGITVGAVLAGGTGVGAYMLATRAGDPVTLKQVLERVNNDDYRGNTKLVNQGTNKDFLVANVQENQDWWNARFEKYKSSQTNKLDSPASDNFQQVNKGYHNTDANALNIVCDTAYKADKSGFALDTGTGEDEKNYRKDVEKFCTVKGEEKLTV</sequence>
<evidence type="ECO:0000313" key="3">
    <source>
        <dbReference type="Proteomes" id="UP000324831"/>
    </source>
</evidence>
<keyword evidence="1" id="KW-1133">Transmembrane helix</keyword>
<keyword evidence="1" id="KW-0472">Membrane</keyword>
<dbReference type="Proteomes" id="UP000324831">
    <property type="component" value="Unassembled WGS sequence"/>
</dbReference>
<organism evidence="2 3">
    <name type="scientific">Candidatus Mycoplasma haematohominis</name>
    <dbReference type="NCBI Taxonomy" id="1494318"/>
    <lineage>
        <taxon>Bacteria</taxon>
        <taxon>Bacillati</taxon>
        <taxon>Mycoplasmatota</taxon>
        <taxon>Mollicutes</taxon>
        <taxon>Mycoplasmataceae</taxon>
        <taxon>Mycoplasma</taxon>
    </lineage>
</organism>
<proteinExistence type="predicted"/>
<feature type="transmembrane region" description="Helical" evidence="1">
    <location>
        <begin position="6"/>
        <end position="27"/>
    </location>
</feature>
<keyword evidence="1" id="KW-0812">Transmembrane</keyword>
<evidence type="ECO:0000256" key="1">
    <source>
        <dbReference type="SAM" id="Phobius"/>
    </source>
</evidence>
<comment type="caution">
    <text evidence="2">The sequence shown here is derived from an EMBL/GenBank/DDBJ whole genome shotgun (WGS) entry which is preliminary data.</text>
</comment>
<name>A0A478FPZ1_9MOLU</name>
<reference evidence="2 3" key="1">
    <citation type="submission" date="2019-01" db="EMBL/GenBank/DDBJ databases">
        <title>Draft genome sequences of Candidatus Mycoplasma haemohominis SWG34-3 identified from a patient with pyrexia, anemia and liver dysfunction.</title>
        <authorList>
            <person name="Sekizuka T."/>
            <person name="Hattori N."/>
            <person name="Katano H."/>
            <person name="Takuma T."/>
            <person name="Ito T."/>
            <person name="Arai N."/>
            <person name="Yanai R."/>
            <person name="Ishii S."/>
            <person name="Miura Y."/>
            <person name="Tokunaga T."/>
            <person name="Watanabe H."/>
            <person name="Nomura N."/>
            <person name="Eguchi J."/>
            <person name="Arai T."/>
            <person name="Hasegawa H."/>
            <person name="Nakamaki T."/>
            <person name="Wakita T."/>
            <person name="Niki Y."/>
            <person name="Kuroda M."/>
        </authorList>
    </citation>
    <scope>NUCLEOTIDE SEQUENCE [LARGE SCALE GENOMIC DNA]</scope>
    <source>
        <strain evidence="2">SWG34-3</strain>
    </source>
</reference>
<evidence type="ECO:0000313" key="2">
    <source>
        <dbReference type="EMBL" id="GCE63511.1"/>
    </source>
</evidence>
<dbReference type="EMBL" id="BIMN01000002">
    <property type="protein sequence ID" value="GCE63511.1"/>
    <property type="molecule type" value="Genomic_DNA"/>
</dbReference>
<dbReference type="AlphaFoldDB" id="A0A478FPZ1"/>
<protein>
    <submittedName>
        <fullName evidence="2">Uncharacterized protein</fullName>
    </submittedName>
</protein>
<accession>A0A478FPZ1</accession>
<gene>
    <name evidence="2" type="ORF">MHSWG343_05080</name>
</gene>